<organism evidence="1 2">
    <name type="scientific">Anoxybacteroides rupiense</name>
    <dbReference type="NCBI Taxonomy" id="311460"/>
    <lineage>
        <taxon>Bacteria</taxon>
        <taxon>Bacillati</taxon>
        <taxon>Bacillota</taxon>
        <taxon>Bacilli</taxon>
        <taxon>Bacillales</taxon>
        <taxon>Anoxybacillaceae</taxon>
        <taxon>Anoxybacteroides</taxon>
    </lineage>
</organism>
<evidence type="ECO:0000313" key="1">
    <source>
        <dbReference type="EMBL" id="MED5050757.1"/>
    </source>
</evidence>
<proteinExistence type="predicted"/>
<name>A0ABD5IR67_9BACL</name>
<protein>
    <submittedName>
        <fullName evidence="1">Uncharacterized protein</fullName>
    </submittedName>
</protein>
<gene>
    <name evidence="1" type="ORF">P9850_02580</name>
</gene>
<accession>A0ABD5IR67</accession>
<dbReference type="AlphaFoldDB" id="A0ABD5IR67"/>
<comment type="caution">
    <text evidence="1">The sequence shown here is derived from an EMBL/GenBank/DDBJ whole genome shotgun (WGS) entry which is preliminary data.</text>
</comment>
<dbReference type="EMBL" id="JARTLI010000004">
    <property type="protein sequence ID" value="MED5050757.1"/>
    <property type="molecule type" value="Genomic_DNA"/>
</dbReference>
<reference evidence="1 2" key="1">
    <citation type="submission" date="2023-03" db="EMBL/GenBank/DDBJ databases">
        <title>Bacillus Genome Sequencing.</title>
        <authorList>
            <person name="Dunlap C."/>
        </authorList>
    </citation>
    <scope>NUCLEOTIDE SEQUENCE [LARGE SCALE GENOMIC DNA]</scope>
    <source>
        <strain evidence="1 2">NRS-38</strain>
    </source>
</reference>
<dbReference type="Proteomes" id="UP001339962">
    <property type="component" value="Unassembled WGS sequence"/>
</dbReference>
<evidence type="ECO:0000313" key="2">
    <source>
        <dbReference type="Proteomes" id="UP001339962"/>
    </source>
</evidence>
<sequence length="45" mass="4911">MAKKTNISIVYRGVQATSCSVRLYEKGEISDQAVAAPLWIPSSLK</sequence>
<dbReference type="RefSeq" id="WP_156450476.1">
    <property type="nucleotide sequence ID" value="NZ_JACIDF010000002.1"/>
</dbReference>